<keyword evidence="4" id="KW-1185">Reference proteome</keyword>
<comment type="caution">
    <text evidence="3">The sequence shown here is derived from an EMBL/GenBank/DDBJ whole genome shotgun (WGS) entry which is preliminary data.</text>
</comment>
<accession>A0AA38HE25</accession>
<keyword evidence="1" id="KW-0812">Transmembrane</keyword>
<name>A0AA38HE25_9TREE</name>
<protein>
    <submittedName>
        <fullName evidence="3">Uncharacterized protein</fullName>
    </submittedName>
</protein>
<keyword evidence="1" id="KW-1133">Transmembrane helix</keyword>
<feature type="chain" id="PRO_5041325270" evidence="2">
    <location>
        <begin position="24"/>
        <end position="226"/>
    </location>
</feature>
<proteinExistence type="predicted"/>
<evidence type="ECO:0000256" key="2">
    <source>
        <dbReference type="SAM" id="SignalP"/>
    </source>
</evidence>
<keyword evidence="2" id="KW-0732">Signal</keyword>
<organism evidence="3 4">
    <name type="scientific">Dioszegia hungarica</name>
    <dbReference type="NCBI Taxonomy" id="4972"/>
    <lineage>
        <taxon>Eukaryota</taxon>
        <taxon>Fungi</taxon>
        <taxon>Dikarya</taxon>
        <taxon>Basidiomycota</taxon>
        <taxon>Agaricomycotina</taxon>
        <taxon>Tremellomycetes</taxon>
        <taxon>Tremellales</taxon>
        <taxon>Bulleribasidiaceae</taxon>
        <taxon>Dioszegia</taxon>
    </lineage>
</organism>
<keyword evidence="1" id="KW-0472">Membrane</keyword>
<dbReference type="RefSeq" id="XP_052948555.1">
    <property type="nucleotide sequence ID" value="XM_053091710.1"/>
</dbReference>
<feature type="signal peptide" evidence="2">
    <location>
        <begin position="1"/>
        <end position="23"/>
    </location>
</feature>
<dbReference type="GeneID" id="77730915"/>
<feature type="transmembrane region" description="Helical" evidence="1">
    <location>
        <begin position="183"/>
        <end position="205"/>
    </location>
</feature>
<evidence type="ECO:0000313" key="4">
    <source>
        <dbReference type="Proteomes" id="UP001164286"/>
    </source>
</evidence>
<evidence type="ECO:0000313" key="3">
    <source>
        <dbReference type="EMBL" id="KAI9638778.1"/>
    </source>
</evidence>
<dbReference type="EMBL" id="JAKWFO010000002">
    <property type="protein sequence ID" value="KAI9638778.1"/>
    <property type="molecule type" value="Genomic_DNA"/>
</dbReference>
<reference evidence="3" key="1">
    <citation type="journal article" date="2022" name="G3 (Bethesda)">
        <title>High quality genome of the basidiomycete yeast Dioszegia hungarica PDD-24b-2 isolated from cloud water.</title>
        <authorList>
            <person name="Jarrige D."/>
            <person name="Haridas S."/>
            <person name="Bleykasten-Grosshans C."/>
            <person name="Joly M."/>
            <person name="Nadalig T."/>
            <person name="Sancelme M."/>
            <person name="Vuilleumier S."/>
            <person name="Grigoriev I.V."/>
            <person name="Amato P."/>
            <person name="Bringel F."/>
        </authorList>
    </citation>
    <scope>NUCLEOTIDE SEQUENCE</scope>
    <source>
        <strain evidence="3">PDD-24b-2</strain>
    </source>
</reference>
<dbReference type="Proteomes" id="UP001164286">
    <property type="component" value="Unassembled WGS sequence"/>
</dbReference>
<gene>
    <name evidence="3" type="ORF">MKK02DRAFT_41805</name>
</gene>
<evidence type="ECO:0000256" key="1">
    <source>
        <dbReference type="SAM" id="Phobius"/>
    </source>
</evidence>
<dbReference type="AlphaFoldDB" id="A0AA38HE25"/>
<sequence length="226" mass="24576">MRLPSTSALCCLCAALLTQLVLADTEIRNFRLPLPPASLTAGNVGTRYKLDSSTRQLTLSVSSSQPELSVLLRPEEDYTDWTIRLSWPGSSPTRFDLSLRPLNSTIPGDHSALLIIFASPLSAPIPIYPIRYPVLSHLASLLHPVPDLRPELAKIADTGTEEWETTLHLVFEPLILGVLPRTAIPAVLLILVFGGGAACCVPSMIRLLERTHRGAEAAGEGERKDQ</sequence>